<dbReference type="Proteomes" id="UP000019666">
    <property type="component" value="Unassembled WGS sequence"/>
</dbReference>
<dbReference type="EMBL" id="AOSK01000068">
    <property type="protein sequence ID" value="EYD75636.1"/>
    <property type="molecule type" value="Genomic_DNA"/>
</dbReference>
<dbReference type="PATRIC" id="fig|442562.3.peg.2678"/>
<reference evidence="2 3" key="1">
    <citation type="submission" date="2013-02" db="EMBL/GenBank/DDBJ databases">
        <authorList>
            <person name="Fiebig A."/>
            <person name="Goeker M."/>
            <person name="Klenk H.-P.P."/>
        </authorList>
    </citation>
    <scope>NUCLEOTIDE SEQUENCE [LARGE SCALE GENOMIC DNA]</scope>
    <source>
        <strain evidence="2 3">DSM 19309</strain>
    </source>
</reference>
<dbReference type="STRING" id="442562.Rumeso_02723"/>
<feature type="compositionally biased region" description="Basic and acidic residues" evidence="1">
    <location>
        <begin position="1"/>
        <end position="17"/>
    </location>
</feature>
<evidence type="ECO:0000256" key="1">
    <source>
        <dbReference type="SAM" id="MobiDB-lite"/>
    </source>
</evidence>
<dbReference type="AlphaFoldDB" id="A0A017HMP6"/>
<feature type="region of interest" description="Disordered" evidence="1">
    <location>
        <begin position="1"/>
        <end position="101"/>
    </location>
</feature>
<proteinExistence type="predicted"/>
<organism evidence="2 3">
    <name type="scientific">Rubellimicrobium mesophilum DSM 19309</name>
    <dbReference type="NCBI Taxonomy" id="442562"/>
    <lineage>
        <taxon>Bacteria</taxon>
        <taxon>Pseudomonadati</taxon>
        <taxon>Pseudomonadota</taxon>
        <taxon>Alphaproteobacteria</taxon>
        <taxon>Rhodobacterales</taxon>
        <taxon>Roseobacteraceae</taxon>
        <taxon>Rubellimicrobium</taxon>
    </lineage>
</organism>
<feature type="compositionally biased region" description="Low complexity" evidence="1">
    <location>
        <begin position="86"/>
        <end position="98"/>
    </location>
</feature>
<evidence type="ECO:0000313" key="3">
    <source>
        <dbReference type="Proteomes" id="UP000019666"/>
    </source>
</evidence>
<gene>
    <name evidence="2" type="ORF">Rumeso_02723</name>
</gene>
<protein>
    <submittedName>
        <fullName evidence="2">Uncharacterized protein</fullName>
    </submittedName>
</protein>
<keyword evidence="3" id="KW-1185">Reference proteome</keyword>
<accession>A0A017HMP6</accession>
<feature type="region of interest" description="Disordered" evidence="1">
    <location>
        <begin position="113"/>
        <end position="204"/>
    </location>
</feature>
<dbReference type="HOGENOM" id="CLU_1342417_0_0_5"/>
<comment type="caution">
    <text evidence="2">The sequence shown here is derived from an EMBL/GenBank/DDBJ whole genome shotgun (WGS) entry which is preliminary data.</text>
</comment>
<name>A0A017HMP6_9RHOB</name>
<evidence type="ECO:0000313" key="2">
    <source>
        <dbReference type="EMBL" id="EYD75636.1"/>
    </source>
</evidence>
<sequence>MSHGEGTARGDRDRVPWAERVVGPRGQRPAEDAGGQSSRPKPAPGGGDPGHAGRRPRAGERNRAPTVPAHIRHYRETSANGTEWEPAAGGPALPSSASRISIGENALPSQVDCPFSVPDGTTGALVPATRPSQARRPVPALLGGITGSPPLPVACPGHRAPSFDGSAPLRRNPRSLGGPDCPESIAGRPQASHNSAGTWNRIRG</sequence>